<dbReference type="Gene3D" id="3.40.50.300">
    <property type="entry name" value="P-loop containing nucleotide triphosphate hydrolases"/>
    <property type="match status" value="1"/>
</dbReference>
<protein>
    <recommendedName>
        <fullName evidence="10">PD-(D/E)XK endonuclease-like domain-containing protein</fullName>
    </recommendedName>
</protein>
<evidence type="ECO:0000256" key="6">
    <source>
        <dbReference type="ARBA" id="ARBA00022840"/>
    </source>
</evidence>
<dbReference type="EMBL" id="CP031151">
    <property type="protein sequence ID" value="AXG08206.1"/>
    <property type="molecule type" value="Genomic_DNA"/>
</dbReference>
<dbReference type="InterPro" id="IPR027417">
    <property type="entry name" value="P-loop_NTPase"/>
</dbReference>
<evidence type="ECO:0000259" key="10">
    <source>
        <dbReference type="Pfam" id="PF12705"/>
    </source>
</evidence>
<organism evidence="11 12">
    <name type="scientific">Haloplanus rubicundus</name>
    <dbReference type="NCBI Taxonomy" id="1547898"/>
    <lineage>
        <taxon>Archaea</taxon>
        <taxon>Methanobacteriati</taxon>
        <taxon>Methanobacteriota</taxon>
        <taxon>Stenosarchaea group</taxon>
        <taxon>Halobacteria</taxon>
        <taxon>Halobacteriales</taxon>
        <taxon>Haloferacaceae</taxon>
        <taxon>Haloplanus</taxon>
    </lineage>
</organism>
<dbReference type="PANTHER" id="PTHR30591">
    <property type="entry name" value="RECBCD ENZYME SUBUNIT RECC"/>
    <property type="match status" value="1"/>
</dbReference>
<proteinExistence type="predicted"/>
<name>A0A345E7N4_9EURY</name>
<dbReference type="GO" id="GO:0005524">
    <property type="term" value="F:ATP binding"/>
    <property type="evidence" value="ECO:0007669"/>
    <property type="project" value="UniProtKB-KW"/>
</dbReference>
<reference evidence="11 12" key="1">
    <citation type="submission" date="2018-07" db="EMBL/GenBank/DDBJ databases">
        <title>Genome sequences of Haloplanus sp. CBA1113.</title>
        <authorList>
            <person name="Kim Y.B."/>
            <person name="Roh S.W."/>
        </authorList>
    </citation>
    <scope>NUCLEOTIDE SEQUENCE [LARGE SCALE GENOMIC DNA]</scope>
    <source>
        <strain evidence="11 12">CBA1113</strain>
        <plasmid evidence="11 12">pCBA1113-01</plasmid>
    </source>
</reference>
<keyword evidence="4" id="KW-0378">Hydrolase</keyword>
<dbReference type="AlphaFoldDB" id="A0A345E7N4"/>
<evidence type="ECO:0000256" key="4">
    <source>
        <dbReference type="ARBA" id="ARBA00022801"/>
    </source>
</evidence>
<gene>
    <name evidence="11" type="ORF">DU500_17085</name>
</gene>
<geneLocation type="plasmid" evidence="11 12">
    <name>pCBA1113-01</name>
</geneLocation>
<keyword evidence="3" id="KW-0227">DNA damage</keyword>
<evidence type="ECO:0000256" key="7">
    <source>
        <dbReference type="ARBA" id="ARBA00023125"/>
    </source>
</evidence>
<evidence type="ECO:0000256" key="3">
    <source>
        <dbReference type="ARBA" id="ARBA00022763"/>
    </source>
</evidence>
<dbReference type="Proteomes" id="UP000253273">
    <property type="component" value="Plasmid pCBA1113-01"/>
</dbReference>
<evidence type="ECO:0000256" key="9">
    <source>
        <dbReference type="SAM" id="MobiDB-lite"/>
    </source>
</evidence>
<dbReference type="Pfam" id="PF12705">
    <property type="entry name" value="PDDEXK_1"/>
    <property type="match status" value="1"/>
</dbReference>
<keyword evidence="7" id="KW-0238">DNA-binding</keyword>
<dbReference type="SUPFAM" id="SSF52540">
    <property type="entry name" value="P-loop containing nucleoside triphosphate hydrolases"/>
    <property type="match status" value="1"/>
</dbReference>
<evidence type="ECO:0000256" key="2">
    <source>
        <dbReference type="ARBA" id="ARBA00022741"/>
    </source>
</evidence>
<dbReference type="KEGG" id="haj:DU500_17085"/>
<feature type="region of interest" description="Disordered" evidence="9">
    <location>
        <begin position="1091"/>
        <end position="1116"/>
    </location>
</feature>
<dbReference type="PANTHER" id="PTHR30591:SF1">
    <property type="entry name" value="RECBCD ENZYME SUBUNIT RECC"/>
    <property type="match status" value="1"/>
</dbReference>
<evidence type="ECO:0000256" key="8">
    <source>
        <dbReference type="ARBA" id="ARBA00023204"/>
    </source>
</evidence>
<keyword evidence="8" id="KW-0234">DNA repair</keyword>
<dbReference type="InterPro" id="IPR011604">
    <property type="entry name" value="PDDEXK-like_dom_sf"/>
</dbReference>
<keyword evidence="1" id="KW-0540">Nuclease</keyword>
<keyword evidence="6" id="KW-0067">ATP-binding</keyword>
<dbReference type="GO" id="GO:0006310">
    <property type="term" value="P:DNA recombination"/>
    <property type="evidence" value="ECO:0007669"/>
    <property type="project" value="TreeGrafter"/>
</dbReference>
<dbReference type="InterPro" id="IPR038726">
    <property type="entry name" value="PDDEXK_AddAB-type"/>
</dbReference>
<feature type="domain" description="PD-(D/E)XK endonuclease-like" evidence="10">
    <location>
        <begin position="760"/>
        <end position="1076"/>
    </location>
</feature>
<keyword evidence="5" id="KW-0269">Exonuclease</keyword>
<evidence type="ECO:0000256" key="1">
    <source>
        <dbReference type="ARBA" id="ARBA00022722"/>
    </source>
</evidence>
<keyword evidence="12" id="KW-1185">Reference proteome</keyword>
<dbReference type="Gene3D" id="3.90.320.10">
    <property type="match status" value="1"/>
</dbReference>
<evidence type="ECO:0000313" key="11">
    <source>
        <dbReference type="EMBL" id="AXG08206.1"/>
    </source>
</evidence>
<evidence type="ECO:0000313" key="12">
    <source>
        <dbReference type="Proteomes" id="UP000253273"/>
    </source>
</evidence>
<accession>A0A345E7N4</accession>
<dbReference type="GO" id="GO:0006281">
    <property type="term" value="P:DNA repair"/>
    <property type="evidence" value="ECO:0007669"/>
    <property type="project" value="UniProtKB-KW"/>
</dbReference>
<keyword evidence="2" id="KW-0547">Nucleotide-binding</keyword>
<keyword evidence="11" id="KW-0614">Plasmid</keyword>
<evidence type="ECO:0000256" key="5">
    <source>
        <dbReference type="ARBA" id="ARBA00022839"/>
    </source>
</evidence>
<dbReference type="GO" id="GO:0003677">
    <property type="term" value="F:DNA binding"/>
    <property type="evidence" value="ECO:0007669"/>
    <property type="project" value="UniProtKB-KW"/>
</dbReference>
<dbReference type="GO" id="GO:0004527">
    <property type="term" value="F:exonuclease activity"/>
    <property type="evidence" value="ECO:0007669"/>
    <property type="project" value="UniProtKB-KW"/>
</dbReference>
<sequence length="1116" mass="123955">MRDCRDRSYFLSYSTLSVIDLLDIYLIEELSPSGTVLCHGNKFACSMANGCDFLTSPSFDALQSEVFEQVDAQARDQPGSILYLENNDHRKDEIADEWSENFQPLRLRVTDYNTVVGECYEQIAGPSILLGALTRRRLIDRALRIVADRGLLEDAHLYRDHFTDLITELEGEGYHSPDAVRDLVESSDLSAGIIDLVATVYEVFSELREEGVGDDVYTLSEAYRAVLASETPLSELLPHVDVVIVSGFYELSHYEQAFLRQLSEAFPVYISLPLADTEALTGGANRIAADAIATYRDLAGPPTPVSPDVSTPLIEAAGEMYTPTAGVADSEVPDQLQWYSAPTPDREIRHVAARIRQQLADGVEPNDILVVIPGLISYQEQVADVFEAAGIESVGFANKLLYQTYAGRAMLDLASLCVDEPRTDIIARLATNPVVTLGDSRDAADRSAIADLARRLPTPDTDRLLDELDTESARSLEQLFDVTAAAGAANAADVVDAVWDVFEAVDLPENIETIEGGAESFDARMEVASYNRVERVLEAVGFVADRFGMDEPIEEVNDALEQVRVPPPTQATQDVVEIVGPRDAYMQSYSHLYFVGLTEMDFPVEQDRPRFFERIFDGILDISPTDDRLEARYQFATLLSSAEQVYITTPETSFDDDDLLESSILDELARVTGLDPSSEDLGNAVPEDVQRALRYHHNPEERETAVAHAAETGAFTRAQADRLQAGAKCAGNRAAPGITEHDGQLDPDLVAELHGERTPYSPTQLRDYAKCGFAYYMNRILGIEAPDEFHLEPQKVDLGSLVHDIFEEFYRGLQDVHGDPIILTDYDRADLEERLLEQTRASLEDADLAFDDVFYDRWLEQLLAGLATPAVNEYYGGDRPHRGEDRGLFARFLDSEYDETDNLPAWFEVPMDFAEGDGGAITVTTPEGDEIPVGGFIDRVNVREHEDGTVEGLVHDYKTSDPDTIQTIDGIEFQLPLYTLATRAKLAAEHGETLGLVDGQFYVTDPPNEVTQKYSLQYYIEWKDGTEEDYERFLSEAVPTRVGEIADSITNGAFQTTTLPPEEAGCRYCDYQDVCDVRHHQRQEIIREMDRSGASGYIPQRARDGSFLDTLGGDDA</sequence>